<organism evidence="2 3">
    <name type="scientific">Ectocarpus siliculosus</name>
    <name type="common">Brown alga</name>
    <name type="synonym">Conferva siliculosa</name>
    <dbReference type="NCBI Taxonomy" id="2880"/>
    <lineage>
        <taxon>Eukaryota</taxon>
        <taxon>Sar</taxon>
        <taxon>Stramenopiles</taxon>
        <taxon>Ochrophyta</taxon>
        <taxon>PX clade</taxon>
        <taxon>Phaeophyceae</taxon>
        <taxon>Ectocarpales</taxon>
        <taxon>Ectocarpaceae</taxon>
        <taxon>Ectocarpus</taxon>
    </lineage>
</organism>
<dbReference type="AlphaFoldDB" id="D8LFW6"/>
<evidence type="ECO:0000313" key="2">
    <source>
        <dbReference type="EMBL" id="CBN78865.1"/>
    </source>
</evidence>
<protein>
    <recommendedName>
        <fullName evidence="4">WW domain-containing protein</fullName>
    </recommendedName>
</protein>
<evidence type="ECO:0000256" key="1">
    <source>
        <dbReference type="SAM" id="MobiDB-lite"/>
    </source>
</evidence>
<evidence type="ECO:0008006" key="4">
    <source>
        <dbReference type="Google" id="ProtNLM"/>
    </source>
</evidence>
<reference evidence="2 3" key="1">
    <citation type="journal article" date="2010" name="Nature">
        <title>The Ectocarpus genome and the independent evolution of multicellularity in brown algae.</title>
        <authorList>
            <person name="Cock J.M."/>
            <person name="Sterck L."/>
            <person name="Rouze P."/>
            <person name="Scornet D."/>
            <person name="Allen A.E."/>
            <person name="Amoutzias G."/>
            <person name="Anthouard V."/>
            <person name="Artiguenave F."/>
            <person name="Aury J.M."/>
            <person name="Badger J.H."/>
            <person name="Beszteri B."/>
            <person name="Billiau K."/>
            <person name="Bonnet E."/>
            <person name="Bothwell J.H."/>
            <person name="Bowler C."/>
            <person name="Boyen C."/>
            <person name="Brownlee C."/>
            <person name="Carrano C.J."/>
            <person name="Charrier B."/>
            <person name="Cho G.Y."/>
            <person name="Coelho S.M."/>
            <person name="Collen J."/>
            <person name="Corre E."/>
            <person name="Da Silva C."/>
            <person name="Delage L."/>
            <person name="Delaroque N."/>
            <person name="Dittami S.M."/>
            <person name="Doulbeau S."/>
            <person name="Elias M."/>
            <person name="Farnham G."/>
            <person name="Gachon C.M."/>
            <person name="Gschloessl B."/>
            <person name="Heesch S."/>
            <person name="Jabbari K."/>
            <person name="Jubin C."/>
            <person name="Kawai H."/>
            <person name="Kimura K."/>
            <person name="Kloareg B."/>
            <person name="Kupper F.C."/>
            <person name="Lang D."/>
            <person name="Le Bail A."/>
            <person name="Leblanc C."/>
            <person name="Lerouge P."/>
            <person name="Lohr M."/>
            <person name="Lopez P.J."/>
            <person name="Martens C."/>
            <person name="Maumus F."/>
            <person name="Michel G."/>
            <person name="Miranda-Saavedra D."/>
            <person name="Morales J."/>
            <person name="Moreau H."/>
            <person name="Motomura T."/>
            <person name="Nagasato C."/>
            <person name="Napoli C.A."/>
            <person name="Nelson D.R."/>
            <person name="Nyvall-Collen P."/>
            <person name="Peters A.F."/>
            <person name="Pommier C."/>
            <person name="Potin P."/>
            <person name="Poulain J."/>
            <person name="Quesneville H."/>
            <person name="Read B."/>
            <person name="Rensing S.A."/>
            <person name="Ritter A."/>
            <person name="Rousvoal S."/>
            <person name="Samanta M."/>
            <person name="Samson G."/>
            <person name="Schroeder D.C."/>
            <person name="Segurens B."/>
            <person name="Strittmatter M."/>
            <person name="Tonon T."/>
            <person name="Tregear J.W."/>
            <person name="Valentin K."/>
            <person name="von Dassow P."/>
            <person name="Yamagishi T."/>
            <person name="Van de Peer Y."/>
            <person name="Wincker P."/>
        </authorList>
    </citation>
    <scope>NUCLEOTIDE SEQUENCE [LARGE SCALE GENOMIC DNA]</scope>
    <source>
        <strain evidence="3">Ec32 / CCAP1310/4</strain>
    </source>
</reference>
<dbReference type="EMBL" id="FN649728">
    <property type="protein sequence ID" value="CBN78865.1"/>
    <property type="molecule type" value="Genomic_DNA"/>
</dbReference>
<feature type="region of interest" description="Disordered" evidence="1">
    <location>
        <begin position="141"/>
        <end position="230"/>
    </location>
</feature>
<dbReference type="OrthoDB" id="10326943at2759"/>
<proteinExistence type="predicted"/>
<accession>D8LFW6</accession>
<dbReference type="Proteomes" id="UP000002630">
    <property type="component" value="Linkage Group LG03"/>
</dbReference>
<dbReference type="EMBL" id="FN648082">
    <property type="protein sequence ID" value="CBN78865.1"/>
    <property type="molecule type" value="Genomic_DNA"/>
</dbReference>
<evidence type="ECO:0000313" key="3">
    <source>
        <dbReference type="Proteomes" id="UP000002630"/>
    </source>
</evidence>
<feature type="region of interest" description="Disordered" evidence="1">
    <location>
        <begin position="47"/>
        <end position="81"/>
    </location>
</feature>
<sequence length="259" mass="27885">MLAYAAKAVLGEKRFEASEAAVEWTGARDGSGRAFWYNGVTHEATLEDPSKDGSYASPSSLSLPSQLQQRQSASPVAVTPFRSGCRTPGDGCVTPAECGRVTPPFYGCTAPPAAEDYPISGYASPPYNGYVSPPVMTPPHVRGYFSPGTGGVSPPYGHRRDQQQQQPPPPLPDQNAYPVENQSPCFAAGQAWESVPHQPRRARRQRRSDASVPPSAATAGGGGRGGGGYRWDECYKETDGKKFWRHKETGVIITEDPYH</sequence>
<dbReference type="InParanoid" id="D8LFW6"/>
<dbReference type="STRING" id="2880.D8LFW6"/>
<feature type="compositionally biased region" description="Gly residues" evidence="1">
    <location>
        <begin position="219"/>
        <end position="229"/>
    </location>
</feature>
<feature type="compositionally biased region" description="Low complexity" evidence="1">
    <location>
        <begin position="56"/>
        <end position="75"/>
    </location>
</feature>
<keyword evidence="3" id="KW-1185">Reference proteome</keyword>
<gene>
    <name evidence="2" type="ORF">Esi_0152_0033</name>
</gene>
<name>D8LFW6_ECTSI</name>